<organism evidence="9 10">
    <name type="scientific">Orchesella dallaii</name>
    <dbReference type="NCBI Taxonomy" id="48710"/>
    <lineage>
        <taxon>Eukaryota</taxon>
        <taxon>Metazoa</taxon>
        <taxon>Ecdysozoa</taxon>
        <taxon>Arthropoda</taxon>
        <taxon>Hexapoda</taxon>
        <taxon>Collembola</taxon>
        <taxon>Entomobryomorpha</taxon>
        <taxon>Entomobryoidea</taxon>
        <taxon>Orchesellidae</taxon>
        <taxon>Orchesellinae</taxon>
        <taxon>Orchesella</taxon>
    </lineage>
</organism>
<dbReference type="PANTHER" id="PTHR21461">
    <property type="entry name" value="GLYCOSYLTRANSFERASE FAMILY 92 PROTEIN"/>
    <property type="match status" value="1"/>
</dbReference>
<sequence>MVYLPCRNRQFLRVLFVCISLITLISIFRTSLPETSKRVKSVIDPIVNFKWEKREAITTTAVAEEDESEEDEDWALDEANVPDIAFILGTNKQGPRYSKPNCAKFPDLFTVRFSNTHWQFQETEEEIYYFYGAYLDMRGNNESEINGNSTVVRVLGMSDALLMNENNATVKFCQLWFEDKHEPEFTEISQVRMIWNYKWGRGHYYPYLITCQLPSPFKQMPVSVSVVSIKCENATNNLNIMHTDRVELSKRTPQKMFGVCVKALDFPHGYMLTRLVEWIEALRLLGADKIFFYEFFVDSEIKKVLDYYEDKGIIHVTQTSLPGELPNHPQLRHLYIRGKKSDKRLTELIPYNDCILRNMYDYKYVAVLDTDEIIMPTEERNWTDLIKIVNTEDIGLQKIQKEPISTYCSRNYYFLDGMLHENYTDSEIESIPDGFHMLKHVYRSNNHTGMGYMKCFHSTEHTLGVHNHFAFFCRGKRCKRHYFDLERAHMNHYRSTCVPEIKNCSKYLMDTDRDTGLWRYKDVLINRVQTILETVAK</sequence>
<dbReference type="Proteomes" id="UP001642540">
    <property type="component" value="Unassembled WGS sequence"/>
</dbReference>
<dbReference type="Pfam" id="PF01697">
    <property type="entry name" value="Glyco_transf_92"/>
    <property type="match status" value="1"/>
</dbReference>
<gene>
    <name evidence="9" type="ORF">ODALV1_LOCUS1603</name>
</gene>
<keyword evidence="4 8" id="KW-0808">Transferase</keyword>
<keyword evidence="10" id="KW-1185">Reference proteome</keyword>
<evidence type="ECO:0000256" key="2">
    <source>
        <dbReference type="ARBA" id="ARBA00007647"/>
    </source>
</evidence>
<evidence type="ECO:0000256" key="1">
    <source>
        <dbReference type="ARBA" id="ARBA00004167"/>
    </source>
</evidence>
<comment type="caution">
    <text evidence="9">The sequence shown here is derived from an EMBL/GenBank/DDBJ whole genome shotgun (WGS) entry which is preliminary data.</text>
</comment>
<name>A0ABP1PMC4_9HEXA</name>
<keyword evidence="6 8" id="KW-1133">Transmembrane helix</keyword>
<dbReference type="InterPro" id="IPR008166">
    <property type="entry name" value="Glyco_transf_92"/>
</dbReference>
<keyword evidence="7 8" id="KW-0472">Membrane</keyword>
<keyword evidence="3 8" id="KW-0328">Glycosyltransferase</keyword>
<evidence type="ECO:0000313" key="9">
    <source>
        <dbReference type="EMBL" id="CAL8071187.1"/>
    </source>
</evidence>
<evidence type="ECO:0000256" key="7">
    <source>
        <dbReference type="ARBA" id="ARBA00023136"/>
    </source>
</evidence>
<comment type="subcellular location">
    <subcellularLocation>
        <location evidence="1">Membrane</location>
        <topology evidence="1">Single-pass membrane protein</topology>
    </subcellularLocation>
</comment>
<evidence type="ECO:0000256" key="4">
    <source>
        <dbReference type="ARBA" id="ARBA00022679"/>
    </source>
</evidence>
<comment type="similarity">
    <text evidence="2 8">Belongs to the glycosyltransferase 92 family.</text>
</comment>
<evidence type="ECO:0000256" key="6">
    <source>
        <dbReference type="ARBA" id="ARBA00022989"/>
    </source>
</evidence>
<reference evidence="9 10" key="1">
    <citation type="submission" date="2024-08" db="EMBL/GenBank/DDBJ databases">
        <authorList>
            <person name="Cucini C."/>
            <person name="Frati F."/>
        </authorList>
    </citation>
    <scope>NUCLEOTIDE SEQUENCE [LARGE SCALE GENOMIC DNA]</scope>
</reference>
<proteinExistence type="inferred from homology"/>
<dbReference type="EMBL" id="CAXLJM020000004">
    <property type="protein sequence ID" value="CAL8071187.1"/>
    <property type="molecule type" value="Genomic_DNA"/>
</dbReference>
<dbReference type="EC" id="2.4.1.-" evidence="8"/>
<keyword evidence="5 8" id="KW-0812">Transmembrane</keyword>
<accession>A0ABP1PMC4</accession>
<evidence type="ECO:0000256" key="3">
    <source>
        <dbReference type="ARBA" id="ARBA00022676"/>
    </source>
</evidence>
<feature type="transmembrane region" description="Helical" evidence="8">
    <location>
        <begin position="12"/>
        <end position="32"/>
    </location>
</feature>
<evidence type="ECO:0000256" key="8">
    <source>
        <dbReference type="RuleBase" id="RU366017"/>
    </source>
</evidence>
<dbReference type="PANTHER" id="PTHR21461:SF83">
    <property type="entry name" value="GLYCOSYLTRANSFERASE FAMILY 92 PROTEIN"/>
    <property type="match status" value="1"/>
</dbReference>
<evidence type="ECO:0000256" key="5">
    <source>
        <dbReference type="ARBA" id="ARBA00022692"/>
    </source>
</evidence>
<evidence type="ECO:0000313" key="10">
    <source>
        <dbReference type="Proteomes" id="UP001642540"/>
    </source>
</evidence>
<protein>
    <recommendedName>
        <fullName evidence="8">Glycosyltransferase family 92 protein</fullName>
        <ecNumber evidence="8">2.4.1.-</ecNumber>
    </recommendedName>
</protein>